<dbReference type="SUPFAM" id="SSF49303">
    <property type="entry name" value="beta-Galactosidase/glucuronidase domain"/>
    <property type="match status" value="1"/>
</dbReference>
<evidence type="ECO:0000256" key="1">
    <source>
        <dbReference type="ARBA" id="ARBA00007401"/>
    </source>
</evidence>
<dbReference type="Pfam" id="PF18565">
    <property type="entry name" value="Glyco_hydro2_C5"/>
    <property type="match status" value="1"/>
</dbReference>
<evidence type="ECO:0000313" key="10">
    <source>
        <dbReference type="EMBL" id="BAX79088.1"/>
    </source>
</evidence>
<feature type="chain" id="PRO_5012123861" description="Beta-galactosidase" evidence="4">
    <location>
        <begin position="23"/>
        <end position="1155"/>
    </location>
</feature>
<dbReference type="SUPFAM" id="SSF51445">
    <property type="entry name" value="(Trans)glycosidases"/>
    <property type="match status" value="1"/>
</dbReference>
<accession>A0A1Y1CFF0</accession>
<evidence type="ECO:0000256" key="2">
    <source>
        <dbReference type="ARBA" id="ARBA00022801"/>
    </source>
</evidence>
<keyword evidence="4" id="KW-0732">Signal</keyword>
<dbReference type="InterPro" id="IPR036514">
    <property type="entry name" value="SGNH_hydro_sf"/>
</dbReference>
<feature type="signal peptide" evidence="4">
    <location>
        <begin position="1"/>
        <end position="22"/>
    </location>
</feature>
<dbReference type="InterPro" id="IPR036156">
    <property type="entry name" value="Beta-gal/glucu_dom_sf"/>
</dbReference>
<dbReference type="GO" id="GO:0005975">
    <property type="term" value="P:carbohydrate metabolic process"/>
    <property type="evidence" value="ECO:0007669"/>
    <property type="project" value="InterPro"/>
</dbReference>
<dbReference type="InterPro" id="IPR006102">
    <property type="entry name" value="Ig-like_GH2"/>
</dbReference>
<dbReference type="Pfam" id="PF00703">
    <property type="entry name" value="Glyco_hydro_2"/>
    <property type="match status" value="1"/>
</dbReference>
<dbReference type="Proteomes" id="UP000218267">
    <property type="component" value="Chromosome"/>
</dbReference>
<dbReference type="Pfam" id="PF03629">
    <property type="entry name" value="SASA"/>
    <property type="match status" value="1"/>
</dbReference>
<dbReference type="PANTHER" id="PTHR42732">
    <property type="entry name" value="BETA-GALACTOSIDASE"/>
    <property type="match status" value="1"/>
</dbReference>
<feature type="domain" description="Sialate O-acetylesterase" evidence="8">
    <location>
        <begin position="31"/>
        <end position="293"/>
    </location>
</feature>
<dbReference type="InterPro" id="IPR005181">
    <property type="entry name" value="SASA"/>
</dbReference>
<dbReference type="InterPro" id="IPR006103">
    <property type="entry name" value="Glyco_hydro_2_cat"/>
</dbReference>
<evidence type="ECO:0000259" key="9">
    <source>
        <dbReference type="Pfam" id="PF18565"/>
    </source>
</evidence>
<feature type="domain" description="Glycosyl hydrolases family 2 sugar binding" evidence="7">
    <location>
        <begin position="367"/>
        <end position="475"/>
    </location>
</feature>
<dbReference type="InterPro" id="IPR008979">
    <property type="entry name" value="Galactose-bd-like_sf"/>
</dbReference>
<dbReference type="KEGG" id="mbas:ALGA_0699"/>
<keyword evidence="2" id="KW-0378">Hydrolase</keyword>
<feature type="domain" description="Glycoside hydrolase family 2" evidence="9">
    <location>
        <begin position="995"/>
        <end position="1082"/>
    </location>
</feature>
<dbReference type="InterPro" id="IPR013783">
    <property type="entry name" value="Ig-like_fold"/>
</dbReference>
<organism evidence="10 11">
    <name type="scientific">Labilibaculum antarcticum</name>
    <dbReference type="NCBI Taxonomy" id="1717717"/>
    <lineage>
        <taxon>Bacteria</taxon>
        <taxon>Pseudomonadati</taxon>
        <taxon>Bacteroidota</taxon>
        <taxon>Bacteroidia</taxon>
        <taxon>Marinilabiliales</taxon>
        <taxon>Marinifilaceae</taxon>
        <taxon>Labilibaculum</taxon>
    </lineage>
</organism>
<evidence type="ECO:0000259" key="5">
    <source>
        <dbReference type="Pfam" id="PF00703"/>
    </source>
</evidence>
<dbReference type="Gene3D" id="2.60.120.260">
    <property type="entry name" value="Galactose-binding domain-like"/>
    <property type="match status" value="1"/>
</dbReference>
<dbReference type="Gene3D" id="3.20.20.80">
    <property type="entry name" value="Glycosidases"/>
    <property type="match status" value="1"/>
</dbReference>
<reference evidence="11" key="2">
    <citation type="journal article" date="2020" name="Antonie Van Leeuwenhoek">
        <title>Labilibaculum antarcticum sp. nov., a novel facultative anaerobic, psychrotorelant bacterium isolated from marine sediment of Antarctica.</title>
        <authorList>
            <person name="Watanabe M."/>
            <person name="Kojima H."/>
            <person name="Fukui M."/>
        </authorList>
    </citation>
    <scope>NUCLEOTIDE SEQUENCE [LARGE SCALE GENOMIC DNA]</scope>
    <source>
        <strain evidence="11">SPP2</strain>
    </source>
</reference>
<dbReference type="SUPFAM" id="SSF49785">
    <property type="entry name" value="Galactose-binding domain-like"/>
    <property type="match status" value="1"/>
</dbReference>
<protein>
    <recommendedName>
        <fullName evidence="12">Beta-galactosidase</fullName>
    </recommendedName>
</protein>
<dbReference type="InterPro" id="IPR017853">
    <property type="entry name" value="GH"/>
</dbReference>
<dbReference type="PANTHER" id="PTHR42732:SF1">
    <property type="entry name" value="BETA-MANNOSIDASE"/>
    <property type="match status" value="1"/>
</dbReference>
<evidence type="ECO:0008006" key="12">
    <source>
        <dbReference type="Google" id="ProtNLM"/>
    </source>
</evidence>
<dbReference type="InterPro" id="IPR040605">
    <property type="entry name" value="Glyco_hydro2_dom5"/>
</dbReference>
<gene>
    <name evidence="10" type="ORF">ALGA_0699</name>
</gene>
<evidence type="ECO:0000259" key="6">
    <source>
        <dbReference type="Pfam" id="PF02836"/>
    </source>
</evidence>
<evidence type="ECO:0000256" key="4">
    <source>
        <dbReference type="SAM" id="SignalP"/>
    </source>
</evidence>
<dbReference type="Pfam" id="PF02837">
    <property type="entry name" value="Glyco_hydro_2_N"/>
    <property type="match status" value="1"/>
</dbReference>
<dbReference type="Pfam" id="PF02836">
    <property type="entry name" value="Glyco_hydro_2_C"/>
    <property type="match status" value="1"/>
</dbReference>
<keyword evidence="11" id="KW-1185">Reference proteome</keyword>
<dbReference type="RefSeq" id="WP_197705693.1">
    <property type="nucleotide sequence ID" value="NZ_AP018042.1"/>
</dbReference>
<evidence type="ECO:0000313" key="11">
    <source>
        <dbReference type="Proteomes" id="UP000218267"/>
    </source>
</evidence>
<dbReference type="EMBL" id="AP018042">
    <property type="protein sequence ID" value="BAX79088.1"/>
    <property type="molecule type" value="Genomic_DNA"/>
</dbReference>
<evidence type="ECO:0000259" key="8">
    <source>
        <dbReference type="Pfam" id="PF03629"/>
    </source>
</evidence>
<reference evidence="10 11" key="1">
    <citation type="journal article" date="2018" name="Mar. Genomics">
        <title>Complete genome sequence of Marinifilaceae bacterium strain SPP2, isolated from the Antarctic marine sediment.</title>
        <authorList>
            <person name="Watanabe M."/>
            <person name="Kojima H."/>
            <person name="Fukui M."/>
        </authorList>
    </citation>
    <scope>NUCLEOTIDE SEQUENCE [LARGE SCALE GENOMIC DNA]</scope>
    <source>
        <strain evidence="10 11">SPP2</strain>
    </source>
</reference>
<dbReference type="Gene3D" id="2.60.40.10">
    <property type="entry name" value="Immunoglobulins"/>
    <property type="match status" value="2"/>
</dbReference>
<dbReference type="InterPro" id="IPR051913">
    <property type="entry name" value="GH2_Domain-Containing"/>
</dbReference>
<dbReference type="AlphaFoldDB" id="A0A1Y1CFF0"/>
<evidence type="ECO:0000256" key="3">
    <source>
        <dbReference type="ARBA" id="ARBA00023295"/>
    </source>
</evidence>
<feature type="domain" description="Glycoside hydrolase family 2 catalytic" evidence="6">
    <location>
        <begin position="608"/>
        <end position="733"/>
    </location>
</feature>
<dbReference type="Gene3D" id="3.40.50.1110">
    <property type="entry name" value="SGNH hydrolase"/>
    <property type="match status" value="1"/>
</dbReference>
<sequence>MKLLSLILIVFQISTSIFTASAKTNSEKVIRVVLLAGQSNMAGAGNFDELEEATKNRIEKVAERVSLSVDGKIPIPLSFVFSQYQKDKRGFGNVFGPELFLGLTLAEENPTQEYLFVKTTQGGTALYGAWNPEWTAEKAMAVEAKGFKRNLKLYRLHQSHIKQNLQILIDAGKDYKIIGMCWMQGENDAAKEVSARSYEESLAKLIKGYRREFNLPNMPFVLGQINSTYGSFPEGPQMVRKAMVKEADADPKVSCIKTSTDTSWSDYPKHSDNVHYNTEGQSRLGRAFGQALLNLNETNTAKQRFSTAGFYAVDDSPRSVWNFNPGWRFYKGDVDGAECVSFDDRNWEAANLPHGLEILGENGSGGRNYQGKAWYRKQFEIQNQDEGGRTFLYFEAIMGKCKIWVNGNLLAEHFGGYLPIAVDITDVINPKGESNIIAVLADNSDDKTYLPGKNQSGLDFAYFGGIYRDTYLIQTSSVHFTFPELSKTVAGAGAFVATMDVNGKDAKMEVRTELSNKSKKAVDATVKIILENEELQSIKEVSQKVKLEAGSKQQLSNKFVAENVHLWHPDDPYLHFVRTEIIINGKIVDQMRTRIGIRLFEMRGAEGLFINKKFYDQKLIGANRHQDYSYIGNALPNSGQWRDVKLLREGGCRIIRAAHYPQDPAFYDACDELGMLTTTANPGWHFFNFKNPIFEERLYNDTRELVRRDRNVASILMWETALNETPSQPDHAMHNMHQIAHEEYPFPGMFTVTDHQEAKKGGLDMYYHGDDKNVNSFNREYGDGWEVDNWQSQNAMSRVKMEWGEKAMLTQALRQAKELNDRYPTPKVRLGGAKWAGIDHQRGYHTDPFWGGLLNGIRLPKYVYYVYKSQYDVDYKVNGIETGPMLFNTNELTQVSPKDVVIFSNCDEIRLYWLGELVATQKPSSEKAYADMPHPPFVFENVFDFEVIKSTWRRKTKEVEMIAEGLINGKVVVRDVKNYPEQSAGLKLSIADEGMNLIADGSDIIPFCATIVDPDGMKKVLASEYVYFEVDGPAEIIGGKFNMGNPVKTEMGIATVLVRATTKAGSIKLRAYSNGLKSDSLTIESELSGLKMLFNNEYQKASIKTNSEQTVIIQKDRSDMPMDIIELHKEIKLLRLEKVGKEQEIMELRSQLKED</sequence>
<proteinExistence type="inferred from homology"/>
<dbReference type="InterPro" id="IPR006104">
    <property type="entry name" value="Glyco_hydro_2_N"/>
</dbReference>
<dbReference type="SUPFAM" id="SSF52266">
    <property type="entry name" value="SGNH hydrolase"/>
    <property type="match status" value="1"/>
</dbReference>
<comment type="similarity">
    <text evidence="1">Belongs to the glycosyl hydrolase 2 family.</text>
</comment>
<feature type="domain" description="Glycoside hydrolase family 2 immunoglobulin-like beta-sandwich" evidence="5">
    <location>
        <begin position="498"/>
        <end position="598"/>
    </location>
</feature>
<dbReference type="GO" id="GO:0016788">
    <property type="term" value="F:hydrolase activity, acting on ester bonds"/>
    <property type="evidence" value="ECO:0007669"/>
    <property type="project" value="UniProtKB-ARBA"/>
</dbReference>
<dbReference type="GO" id="GO:0004553">
    <property type="term" value="F:hydrolase activity, hydrolyzing O-glycosyl compounds"/>
    <property type="evidence" value="ECO:0007669"/>
    <property type="project" value="InterPro"/>
</dbReference>
<evidence type="ECO:0000259" key="7">
    <source>
        <dbReference type="Pfam" id="PF02837"/>
    </source>
</evidence>
<name>A0A1Y1CFF0_9BACT</name>
<keyword evidence="3" id="KW-0326">Glycosidase</keyword>